<feature type="transmembrane region" description="Helical" evidence="1">
    <location>
        <begin position="54"/>
        <end position="75"/>
    </location>
</feature>
<keyword evidence="1" id="KW-0472">Membrane</keyword>
<sequence length="253" mass="28925">MYWDELPSKKTCAVIGGIIYLGTFIEMTVVGTVAVVTYLQLVRKIDVYLGRWDWKVWVGCGLSCLGTAIAGVYTRSFGPDMYWCLVDEHTYSGRVFLKLFLGVHYSVLFIVLVCYLLVLHDMTFKPTTGTQPEEQSSDRVKRTLSIHSNHRYSTTIMNAVQKHRKHTENLGIALFLHVFHFTPAIVHMILQLKGYHQAWIYVLAAGFLQLGGVLNGFEVFIHRKPIHPKWKYKVESKLVEDDGKSLVTEVLDQ</sequence>
<dbReference type="EMBL" id="JASJQH010000258">
    <property type="protein sequence ID" value="KAK9765527.1"/>
    <property type="molecule type" value="Genomic_DNA"/>
</dbReference>
<gene>
    <name evidence="2" type="ORF">K7432_006089</name>
</gene>
<keyword evidence="1" id="KW-1133">Transmembrane helix</keyword>
<accession>A0ABR2WVQ1</accession>
<protein>
    <submittedName>
        <fullName evidence="2">Uncharacterized protein</fullName>
    </submittedName>
</protein>
<comment type="caution">
    <text evidence="2">The sequence shown here is derived from an EMBL/GenBank/DDBJ whole genome shotgun (WGS) entry which is preliminary data.</text>
</comment>
<dbReference type="Proteomes" id="UP001479436">
    <property type="component" value="Unassembled WGS sequence"/>
</dbReference>
<organism evidence="2 3">
    <name type="scientific">Basidiobolus ranarum</name>
    <dbReference type="NCBI Taxonomy" id="34480"/>
    <lineage>
        <taxon>Eukaryota</taxon>
        <taxon>Fungi</taxon>
        <taxon>Fungi incertae sedis</taxon>
        <taxon>Zoopagomycota</taxon>
        <taxon>Entomophthoromycotina</taxon>
        <taxon>Basidiobolomycetes</taxon>
        <taxon>Basidiobolales</taxon>
        <taxon>Basidiobolaceae</taxon>
        <taxon>Basidiobolus</taxon>
    </lineage>
</organism>
<evidence type="ECO:0000256" key="1">
    <source>
        <dbReference type="SAM" id="Phobius"/>
    </source>
</evidence>
<feature type="transmembrane region" description="Helical" evidence="1">
    <location>
        <begin position="170"/>
        <end position="192"/>
    </location>
</feature>
<feature type="transmembrane region" description="Helical" evidence="1">
    <location>
        <begin position="20"/>
        <end position="42"/>
    </location>
</feature>
<keyword evidence="1" id="KW-0812">Transmembrane</keyword>
<dbReference type="SUPFAM" id="SSF81321">
    <property type="entry name" value="Family A G protein-coupled receptor-like"/>
    <property type="match status" value="1"/>
</dbReference>
<feature type="transmembrane region" description="Helical" evidence="1">
    <location>
        <begin position="95"/>
        <end position="118"/>
    </location>
</feature>
<reference evidence="2 3" key="1">
    <citation type="submission" date="2023-04" db="EMBL/GenBank/DDBJ databases">
        <title>Genome of Basidiobolus ranarum AG-B5.</title>
        <authorList>
            <person name="Stajich J.E."/>
            <person name="Carter-House D."/>
            <person name="Gryganskyi A."/>
        </authorList>
    </citation>
    <scope>NUCLEOTIDE SEQUENCE [LARGE SCALE GENOMIC DNA]</scope>
    <source>
        <strain evidence="2 3">AG-B5</strain>
    </source>
</reference>
<evidence type="ECO:0000313" key="2">
    <source>
        <dbReference type="EMBL" id="KAK9765527.1"/>
    </source>
</evidence>
<dbReference type="Gene3D" id="1.20.1070.10">
    <property type="entry name" value="Rhodopsin 7-helix transmembrane proteins"/>
    <property type="match status" value="1"/>
</dbReference>
<proteinExistence type="predicted"/>
<evidence type="ECO:0000313" key="3">
    <source>
        <dbReference type="Proteomes" id="UP001479436"/>
    </source>
</evidence>
<feature type="transmembrane region" description="Helical" evidence="1">
    <location>
        <begin position="198"/>
        <end position="221"/>
    </location>
</feature>
<name>A0ABR2WVQ1_9FUNG</name>
<keyword evidence="3" id="KW-1185">Reference proteome</keyword>